<dbReference type="Gene3D" id="1.20.1250.20">
    <property type="entry name" value="MFS general substrate transporter like domains"/>
    <property type="match status" value="1"/>
</dbReference>
<organism evidence="7 8">
    <name type="scientific">Neogobius melanostomus</name>
    <name type="common">round goby</name>
    <dbReference type="NCBI Taxonomy" id="47308"/>
    <lineage>
        <taxon>Eukaryota</taxon>
        <taxon>Metazoa</taxon>
        <taxon>Chordata</taxon>
        <taxon>Craniata</taxon>
        <taxon>Vertebrata</taxon>
        <taxon>Euteleostomi</taxon>
        <taxon>Actinopterygii</taxon>
        <taxon>Neopterygii</taxon>
        <taxon>Teleostei</taxon>
        <taxon>Neoteleostei</taxon>
        <taxon>Acanthomorphata</taxon>
        <taxon>Gobiaria</taxon>
        <taxon>Gobiiformes</taxon>
        <taxon>Gobioidei</taxon>
        <taxon>Gobiidae</taxon>
        <taxon>Benthophilinae</taxon>
        <taxon>Neogobiini</taxon>
        <taxon>Neogobius</taxon>
    </lineage>
</organism>
<evidence type="ECO:0000256" key="4">
    <source>
        <dbReference type="ARBA" id="ARBA00023136"/>
    </source>
</evidence>
<feature type="domain" description="Major facilitator superfamily (MFS) profile" evidence="6">
    <location>
        <begin position="1"/>
        <end position="130"/>
    </location>
</feature>
<protein>
    <recommendedName>
        <fullName evidence="6">Major facilitator superfamily (MFS) profile domain-containing protein</fullName>
    </recommendedName>
</protein>
<evidence type="ECO:0000256" key="1">
    <source>
        <dbReference type="ARBA" id="ARBA00004141"/>
    </source>
</evidence>
<evidence type="ECO:0000313" key="7">
    <source>
        <dbReference type="Ensembl" id="ENSNMLP00000011425.1"/>
    </source>
</evidence>
<dbReference type="GO" id="GO:0016020">
    <property type="term" value="C:membrane"/>
    <property type="evidence" value="ECO:0007669"/>
    <property type="project" value="UniProtKB-SubCell"/>
</dbReference>
<proteinExistence type="predicted"/>
<evidence type="ECO:0000313" key="8">
    <source>
        <dbReference type="Proteomes" id="UP000694523"/>
    </source>
</evidence>
<evidence type="ECO:0000256" key="3">
    <source>
        <dbReference type="ARBA" id="ARBA00022989"/>
    </source>
</evidence>
<keyword evidence="8" id="KW-1185">Reference proteome</keyword>
<evidence type="ECO:0000256" key="2">
    <source>
        <dbReference type="ARBA" id="ARBA00022692"/>
    </source>
</evidence>
<dbReference type="InterPro" id="IPR005828">
    <property type="entry name" value="MFS_sugar_transport-like"/>
</dbReference>
<keyword evidence="3 5" id="KW-1133">Transmembrane helix</keyword>
<dbReference type="SUPFAM" id="SSF103473">
    <property type="entry name" value="MFS general substrate transporter"/>
    <property type="match status" value="1"/>
</dbReference>
<dbReference type="Proteomes" id="UP000694523">
    <property type="component" value="Unplaced"/>
</dbReference>
<name>A0A8C6SV47_9GOBI</name>
<evidence type="ECO:0000259" key="6">
    <source>
        <dbReference type="PROSITE" id="PS50850"/>
    </source>
</evidence>
<dbReference type="InterPro" id="IPR020846">
    <property type="entry name" value="MFS_dom"/>
</dbReference>
<keyword evidence="2 5" id="KW-0812">Transmembrane</keyword>
<dbReference type="PROSITE" id="PS50850">
    <property type="entry name" value="MFS"/>
    <property type="match status" value="1"/>
</dbReference>
<dbReference type="Pfam" id="PF00083">
    <property type="entry name" value="Sugar_tr"/>
    <property type="match status" value="1"/>
</dbReference>
<reference evidence="7" key="2">
    <citation type="submission" date="2025-09" db="UniProtKB">
        <authorList>
            <consortium name="Ensembl"/>
        </authorList>
    </citation>
    <scope>IDENTIFICATION</scope>
</reference>
<evidence type="ECO:0000256" key="5">
    <source>
        <dbReference type="SAM" id="Phobius"/>
    </source>
</evidence>
<reference evidence="7" key="1">
    <citation type="submission" date="2025-08" db="UniProtKB">
        <authorList>
            <consortium name="Ensembl"/>
        </authorList>
    </citation>
    <scope>IDENTIFICATION</scope>
</reference>
<feature type="transmembrane region" description="Helical" evidence="5">
    <location>
        <begin position="47"/>
        <end position="65"/>
    </location>
</feature>
<dbReference type="PANTHER" id="PTHR24064">
    <property type="entry name" value="SOLUTE CARRIER FAMILY 22 MEMBER"/>
    <property type="match status" value="1"/>
</dbReference>
<accession>A0A8C6SV47</accession>
<dbReference type="AlphaFoldDB" id="A0A8C6SV47"/>
<sequence>MTKTYIEIFNTILSLIAHVLSIWGAYLCSPESLLFQFSLVCDDQWKQTLSSQVYFLGGLCGCIVCGQLSDRFGRKPVLFGALLLQSVFSSVTVFAPSWPVFTFFFFVVGLGQTTAYLTAFVLGKKFKWLD</sequence>
<dbReference type="Ensembl" id="ENSNMLT00000012916.1">
    <property type="protein sequence ID" value="ENSNMLP00000011425.1"/>
    <property type="gene ID" value="ENSNMLG00000007816.1"/>
</dbReference>
<feature type="transmembrane region" description="Helical" evidence="5">
    <location>
        <begin position="101"/>
        <end position="122"/>
    </location>
</feature>
<feature type="transmembrane region" description="Helical" evidence="5">
    <location>
        <begin position="7"/>
        <end position="27"/>
    </location>
</feature>
<comment type="subcellular location">
    <subcellularLocation>
        <location evidence="1">Membrane</location>
        <topology evidence="1">Multi-pass membrane protein</topology>
    </subcellularLocation>
</comment>
<dbReference type="GO" id="GO:0022857">
    <property type="term" value="F:transmembrane transporter activity"/>
    <property type="evidence" value="ECO:0007669"/>
    <property type="project" value="InterPro"/>
</dbReference>
<feature type="transmembrane region" description="Helical" evidence="5">
    <location>
        <begin position="77"/>
        <end position="95"/>
    </location>
</feature>
<dbReference type="InterPro" id="IPR036259">
    <property type="entry name" value="MFS_trans_sf"/>
</dbReference>
<keyword evidence="4 5" id="KW-0472">Membrane</keyword>